<keyword evidence="4" id="KW-0444">Lipid biosynthesis</keyword>
<evidence type="ECO:0000256" key="5">
    <source>
        <dbReference type="ARBA" id="ARBA00022556"/>
    </source>
</evidence>
<organism evidence="9 10">
    <name type="scientific">Cymbomonas tetramitiformis</name>
    <dbReference type="NCBI Taxonomy" id="36881"/>
    <lineage>
        <taxon>Eukaryota</taxon>
        <taxon>Viridiplantae</taxon>
        <taxon>Chlorophyta</taxon>
        <taxon>Pyramimonadophyceae</taxon>
        <taxon>Pyramimonadales</taxon>
        <taxon>Pyramimonadaceae</taxon>
        <taxon>Cymbomonas</taxon>
    </lineage>
</organism>
<dbReference type="GO" id="GO:0005737">
    <property type="term" value="C:cytoplasm"/>
    <property type="evidence" value="ECO:0007669"/>
    <property type="project" value="UniProtKB-SubCell"/>
</dbReference>
<comment type="function">
    <text evidence="8">Involved in unsaturated fatty acids biosynthesis. Catalyzes the dehydration of short chain beta-hydroxyacyl-ACPs and long chain saturated and unsaturated beta-hydroxyacyl-ACPs.</text>
</comment>
<gene>
    <name evidence="9" type="ORF">CYMTET_46176</name>
</gene>
<dbReference type="NCBIfam" id="TIGR01750">
    <property type="entry name" value="fabZ"/>
    <property type="match status" value="1"/>
</dbReference>
<evidence type="ECO:0000256" key="4">
    <source>
        <dbReference type="ARBA" id="ARBA00022516"/>
    </source>
</evidence>
<dbReference type="EMBL" id="LGRX02032124">
    <property type="protein sequence ID" value="KAK3244204.1"/>
    <property type="molecule type" value="Genomic_DNA"/>
</dbReference>
<reference evidence="9 10" key="1">
    <citation type="journal article" date="2015" name="Genome Biol. Evol.">
        <title>Comparative Genomics of a Bacterivorous Green Alga Reveals Evolutionary Causalities and Consequences of Phago-Mixotrophic Mode of Nutrition.</title>
        <authorList>
            <person name="Burns J.A."/>
            <person name="Paasch A."/>
            <person name="Narechania A."/>
            <person name="Kim E."/>
        </authorList>
    </citation>
    <scope>NUCLEOTIDE SEQUENCE [LARGE SCALE GENOMIC DNA]</scope>
    <source>
        <strain evidence="9 10">PLY_AMNH</strain>
    </source>
</reference>
<sequence>MSAKGATFSGSTLISSKQAHKMSRSRLLVCASEDEAAEETPISLDINQIMSYLPHRYPFLLVDKVTELVPGKYAIGVKNVTVNDNFFPGHFPQRPIMPGVLMVEAMAQTGGMILLNPSEDGEGTNDEFFFGGVDKCKFRRVVIPGDVLTMKVTLTKLNKRFGMAKMQGKAYVGDELAAEAELTLVLTGNKV</sequence>
<protein>
    <recommendedName>
        <fullName evidence="2">3-hydroxyacyl-[acyl-carrier-protein] dehydratase</fullName>
        <ecNumber evidence="2">4.2.1.59</ecNumber>
    </recommendedName>
</protein>
<comment type="caution">
    <text evidence="9">The sequence shown here is derived from an EMBL/GenBank/DDBJ whole genome shotgun (WGS) entry which is preliminary data.</text>
</comment>
<dbReference type="HAMAP" id="MF_00406">
    <property type="entry name" value="FabZ"/>
    <property type="match status" value="1"/>
</dbReference>
<dbReference type="AlphaFoldDB" id="A0AAE0BY69"/>
<dbReference type="Proteomes" id="UP001190700">
    <property type="component" value="Unassembled WGS sequence"/>
</dbReference>
<dbReference type="PANTHER" id="PTHR30272">
    <property type="entry name" value="3-HYDROXYACYL-[ACYL-CARRIER-PROTEIN] DEHYDRATASE"/>
    <property type="match status" value="1"/>
</dbReference>
<dbReference type="FunFam" id="3.10.129.10:FF:000001">
    <property type="entry name" value="3-hydroxyacyl-[acyl-carrier-protein] dehydratase FabZ"/>
    <property type="match status" value="1"/>
</dbReference>
<dbReference type="GO" id="GO:0009245">
    <property type="term" value="P:lipid A biosynthetic process"/>
    <property type="evidence" value="ECO:0007669"/>
    <property type="project" value="UniProtKB-KW"/>
</dbReference>
<dbReference type="Gene3D" id="3.10.129.10">
    <property type="entry name" value="Hotdog Thioesterase"/>
    <property type="match status" value="1"/>
</dbReference>
<dbReference type="EC" id="4.2.1.59" evidence="2"/>
<keyword evidence="6" id="KW-0443">Lipid metabolism</keyword>
<keyword evidence="3" id="KW-0963">Cytoplasm</keyword>
<dbReference type="CDD" id="cd01288">
    <property type="entry name" value="FabZ"/>
    <property type="match status" value="1"/>
</dbReference>
<dbReference type="GO" id="GO:0006633">
    <property type="term" value="P:fatty acid biosynthetic process"/>
    <property type="evidence" value="ECO:0007669"/>
    <property type="project" value="InterPro"/>
</dbReference>
<evidence type="ECO:0000256" key="7">
    <source>
        <dbReference type="ARBA" id="ARBA00023239"/>
    </source>
</evidence>
<evidence type="ECO:0000313" key="9">
    <source>
        <dbReference type="EMBL" id="KAK3244204.1"/>
    </source>
</evidence>
<dbReference type="GO" id="GO:0016020">
    <property type="term" value="C:membrane"/>
    <property type="evidence" value="ECO:0007669"/>
    <property type="project" value="GOC"/>
</dbReference>
<dbReference type="NCBIfam" id="NF000582">
    <property type="entry name" value="PRK00006.1"/>
    <property type="match status" value="1"/>
</dbReference>
<dbReference type="InterPro" id="IPR010084">
    <property type="entry name" value="FabZ"/>
</dbReference>
<evidence type="ECO:0000256" key="1">
    <source>
        <dbReference type="ARBA" id="ARBA00004496"/>
    </source>
</evidence>
<evidence type="ECO:0000313" key="10">
    <source>
        <dbReference type="Proteomes" id="UP001190700"/>
    </source>
</evidence>
<dbReference type="GO" id="GO:0019171">
    <property type="term" value="F:(3R)-hydroxyacyl-[acyl-carrier-protein] dehydratase activity"/>
    <property type="evidence" value="ECO:0007669"/>
    <property type="project" value="UniProtKB-EC"/>
</dbReference>
<evidence type="ECO:0000256" key="6">
    <source>
        <dbReference type="ARBA" id="ARBA00023098"/>
    </source>
</evidence>
<accession>A0AAE0BY69</accession>
<keyword evidence="7" id="KW-0456">Lyase</keyword>
<dbReference type="Pfam" id="PF07977">
    <property type="entry name" value="FabA"/>
    <property type="match status" value="1"/>
</dbReference>
<dbReference type="InterPro" id="IPR013114">
    <property type="entry name" value="FabA_FabZ"/>
</dbReference>
<dbReference type="PANTHER" id="PTHR30272:SF1">
    <property type="entry name" value="3-HYDROXYACYL-[ACYL-CARRIER-PROTEIN] DEHYDRATASE"/>
    <property type="match status" value="1"/>
</dbReference>
<dbReference type="SUPFAM" id="SSF54637">
    <property type="entry name" value="Thioesterase/thiol ester dehydrase-isomerase"/>
    <property type="match status" value="1"/>
</dbReference>
<name>A0AAE0BY69_9CHLO</name>
<keyword evidence="5" id="KW-0441">Lipid A biosynthesis</keyword>
<evidence type="ECO:0000256" key="2">
    <source>
        <dbReference type="ARBA" id="ARBA00013167"/>
    </source>
</evidence>
<evidence type="ECO:0000256" key="3">
    <source>
        <dbReference type="ARBA" id="ARBA00022490"/>
    </source>
</evidence>
<proteinExistence type="inferred from homology"/>
<evidence type="ECO:0000256" key="8">
    <source>
        <dbReference type="ARBA" id="ARBA00025049"/>
    </source>
</evidence>
<keyword evidence="10" id="KW-1185">Reference proteome</keyword>
<dbReference type="InterPro" id="IPR029069">
    <property type="entry name" value="HotDog_dom_sf"/>
</dbReference>
<comment type="subcellular location">
    <subcellularLocation>
        <location evidence="1">Cytoplasm</location>
    </subcellularLocation>
</comment>